<proteinExistence type="predicted"/>
<dbReference type="GO" id="GO:0005886">
    <property type="term" value="C:plasma membrane"/>
    <property type="evidence" value="ECO:0007669"/>
    <property type="project" value="UniProtKB-SubCell"/>
</dbReference>
<dbReference type="Pfam" id="PF13396">
    <property type="entry name" value="PLDc_N"/>
    <property type="match status" value="1"/>
</dbReference>
<dbReference type="OrthoDB" id="3243324at2"/>
<evidence type="ECO:0000256" key="6">
    <source>
        <dbReference type="SAM" id="MobiDB-lite"/>
    </source>
</evidence>
<name>A0A366KCH5_9BIFI</name>
<keyword evidence="3 7" id="KW-0812">Transmembrane</keyword>
<feature type="domain" description="Cardiolipin synthase N-terminal" evidence="8">
    <location>
        <begin position="20"/>
        <end position="63"/>
    </location>
</feature>
<keyword evidence="4 7" id="KW-1133">Transmembrane helix</keyword>
<comment type="subcellular location">
    <subcellularLocation>
        <location evidence="1">Cell membrane</location>
        <topology evidence="1">Multi-pass membrane protein</topology>
    </subcellularLocation>
</comment>
<evidence type="ECO:0000256" key="2">
    <source>
        <dbReference type="ARBA" id="ARBA00022475"/>
    </source>
</evidence>
<dbReference type="AlphaFoldDB" id="A0A366KCH5"/>
<keyword evidence="10" id="KW-1185">Reference proteome</keyword>
<evidence type="ECO:0000256" key="5">
    <source>
        <dbReference type="ARBA" id="ARBA00023136"/>
    </source>
</evidence>
<reference evidence="9 10" key="1">
    <citation type="submission" date="2017-10" db="EMBL/GenBank/DDBJ databases">
        <title>Bifidobacterium xylocopum sp. nov. and Bifidobacterium aemilianum sp. nov., from the carpenter bee (Xylocopa violacea) digestive tract.</title>
        <authorList>
            <person name="Alberoni D."/>
            <person name="Baffoni L."/>
            <person name="Di Gioia D."/>
            <person name="Gaggia F."/>
            <person name="Biavati B."/>
        </authorList>
    </citation>
    <scope>NUCLEOTIDE SEQUENCE [LARGE SCALE GENOMIC DNA]</scope>
    <source>
        <strain evidence="9 10">XV2</strain>
    </source>
</reference>
<feature type="transmembrane region" description="Helical" evidence="7">
    <location>
        <begin position="6"/>
        <end position="30"/>
    </location>
</feature>
<evidence type="ECO:0000256" key="4">
    <source>
        <dbReference type="ARBA" id="ARBA00022989"/>
    </source>
</evidence>
<sequence>MVPVDQLTPILIPLALVQLALMIIALVHVFRHHHYRFGSRTLWVIAIVCLGFLGPLAYLLFGQERGQTSNEEEDAQMTPDCAPHDSWSGQ</sequence>
<organism evidence="9 10">
    <name type="scientific">Bifidobacterium xylocopae</name>
    <dbReference type="NCBI Taxonomy" id="2493119"/>
    <lineage>
        <taxon>Bacteria</taxon>
        <taxon>Bacillati</taxon>
        <taxon>Actinomycetota</taxon>
        <taxon>Actinomycetes</taxon>
        <taxon>Bifidobacteriales</taxon>
        <taxon>Bifidobacteriaceae</taxon>
        <taxon>Bifidobacterium</taxon>
    </lineage>
</organism>
<feature type="transmembrane region" description="Helical" evidence="7">
    <location>
        <begin position="42"/>
        <end position="61"/>
    </location>
</feature>
<accession>A0A366KCH5</accession>
<evidence type="ECO:0000259" key="8">
    <source>
        <dbReference type="Pfam" id="PF13396"/>
    </source>
</evidence>
<evidence type="ECO:0000313" key="10">
    <source>
        <dbReference type="Proteomes" id="UP000252345"/>
    </source>
</evidence>
<dbReference type="InterPro" id="IPR027379">
    <property type="entry name" value="CLS_N"/>
</dbReference>
<dbReference type="EMBL" id="PDCH01000006">
    <property type="protein sequence ID" value="RBP99430.1"/>
    <property type="molecule type" value="Genomic_DNA"/>
</dbReference>
<keyword evidence="5 7" id="KW-0472">Membrane</keyword>
<evidence type="ECO:0000256" key="7">
    <source>
        <dbReference type="SAM" id="Phobius"/>
    </source>
</evidence>
<comment type="caution">
    <text evidence="9">The sequence shown here is derived from an EMBL/GenBank/DDBJ whole genome shotgun (WGS) entry which is preliminary data.</text>
</comment>
<feature type="region of interest" description="Disordered" evidence="6">
    <location>
        <begin position="69"/>
        <end position="90"/>
    </location>
</feature>
<gene>
    <name evidence="9" type="ORF">CRD59_04080</name>
</gene>
<evidence type="ECO:0000256" key="1">
    <source>
        <dbReference type="ARBA" id="ARBA00004651"/>
    </source>
</evidence>
<keyword evidence="2" id="KW-1003">Cell membrane</keyword>
<protein>
    <recommendedName>
        <fullName evidence="8">Cardiolipin synthase N-terminal domain-containing protein</fullName>
    </recommendedName>
</protein>
<evidence type="ECO:0000313" key="9">
    <source>
        <dbReference type="EMBL" id="RBP99430.1"/>
    </source>
</evidence>
<evidence type="ECO:0000256" key="3">
    <source>
        <dbReference type="ARBA" id="ARBA00022692"/>
    </source>
</evidence>
<dbReference type="Proteomes" id="UP000252345">
    <property type="component" value="Unassembled WGS sequence"/>
</dbReference>